<dbReference type="InterPro" id="IPR035959">
    <property type="entry name" value="RutC-like_sf"/>
</dbReference>
<organism evidence="1 2">
    <name type="scientific">Dibothriocephalus latus</name>
    <name type="common">Fish tapeworm</name>
    <name type="synonym">Diphyllobothrium latum</name>
    <dbReference type="NCBI Taxonomy" id="60516"/>
    <lineage>
        <taxon>Eukaryota</taxon>
        <taxon>Metazoa</taxon>
        <taxon>Spiralia</taxon>
        <taxon>Lophotrochozoa</taxon>
        <taxon>Platyhelminthes</taxon>
        <taxon>Cestoda</taxon>
        <taxon>Eucestoda</taxon>
        <taxon>Diphyllobothriidea</taxon>
        <taxon>Diphyllobothriidae</taxon>
        <taxon>Dibothriocephalus</taxon>
    </lineage>
</organism>
<gene>
    <name evidence="1" type="ORF">DILT_LOCUS14500</name>
</gene>
<evidence type="ECO:0000313" key="1">
    <source>
        <dbReference type="EMBL" id="VDN24770.1"/>
    </source>
</evidence>
<keyword evidence="2" id="KW-1185">Reference proteome</keyword>
<reference evidence="1 2" key="1">
    <citation type="submission" date="2018-11" db="EMBL/GenBank/DDBJ databases">
        <authorList>
            <consortium name="Pathogen Informatics"/>
        </authorList>
    </citation>
    <scope>NUCLEOTIDE SEQUENCE [LARGE SCALE GENOMIC DNA]</scope>
</reference>
<accession>A0A3P7MEQ3</accession>
<protein>
    <submittedName>
        <fullName evidence="1">Uncharacterized protein</fullName>
    </submittedName>
</protein>
<dbReference type="OrthoDB" id="686384at2759"/>
<dbReference type="InterPro" id="IPR030662">
    <property type="entry name" value="DPH6/MJ0570"/>
</dbReference>
<dbReference type="EMBL" id="UYRU01074555">
    <property type="protein sequence ID" value="VDN24770.1"/>
    <property type="molecule type" value="Genomic_DNA"/>
</dbReference>
<dbReference type="AlphaFoldDB" id="A0A3P7MEQ3"/>
<dbReference type="PANTHER" id="PTHR12196:SF2">
    <property type="entry name" value="DIPHTHINE--AMMONIA LIGASE"/>
    <property type="match status" value="1"/>
</dbReference>
<dbReference type="GO" id="GO:0017183">
    <property type="term" value="P:protein histidyl modification to diphthamide"/>
    <property type="evidence" value="ECO:0007669"/>
    <property type="project" value="TreeGrafter"/>
</dbReference>
<evidence type="ECO:0000313" key="2">
    <source>
        <dbReference type="Proteomes" id="UP000281553"/>
    </source>
</evidence>
<dbReference type="Gene3D" id="3.30.1330.40">
    <property type="entry name" value="RutC-like"/>
    <property type="match status" value="1"/>
</dbReference>
<dbReference type="PANTHER" id="PTHR12196">
    <property type="entry name" value="DOMAIN OF UNKNOWN FUNCTION 71 DUF71 -CONTAINING PROTEIN"/>
    <property type="match status" value="1"/>
</dbReference>
<dbReference type="Proteomes" id="UP000281553">
    <property type="component" value="Unassembled WGS sequence"/>
</dbReference>
<proteinExistence type="predicted"/>
<dbReference type="GO" id="GO:0017178">
    <property type="term" value="F:diphthine-ammonia ligase activity"/>
    <property type="evidence" value="ECO:0007669"/>
    <property type="project" value="TreeGrafter"/>
</dbReference>
<sequence>MHPSTYQAEEKVVVAAKQVNLVIVGVSAVVLLPNTETADVAVTGMRVRSFSHWAPAVIGPYSQAVRVRVIHTEEDDDCSDYPCTLCSAFYAGQIGLIPETGRLPQMCDVNLQTDDDGQAAYAHQGWLSLRHVHRVLEVSAYCSVQSWNHVVSPLPLTSMCAIVPSTH</sequence>
<name>A0A3P7MEQ3_DIBLA</name>